<gene>
    <name evidence="2" type="ORF">ET495_05955</name>
</gene>
<evidence type="ECO:0000313" key="2">
    <source>
        <dbReference type="EMBL" id="QAY62864.1"/>
    </source>
</evidence>
<reference evidence="2 3" key="1">
    <citation type="submission" date="2019-01" db="EMBL/GenBank/DDBJ databases">
        <title>Genome sequencing of strain 2JSPR-7.</title>
        <authorList>
            <person name="Heo J."/>
            <person name="Kim S.-J."/>
            <person name="Kim J.-S."/>
            <person name="Hong S.-B."/>
            <person name="Kwon S.-W."/>
        </authorList>
    </citation>
    <scope>NUCLEOTIDE SEQUENCE [LARGE SCALE GENOMIC DNA]</scope>
    <source>
        <strain evidence="2 3">2JSPR-7</strain>
    </source>
</reference>
<keyword evidence="3" id="KW-1185">Reference proteome</keyword>
<name>A0A4P6EJW7_9MICO</name>
<dbReference type="KEGG" id="xyl:ET495_05955"/>
<evidence type="ECO:0000259" key="1">
    <source>
        <dbReference type="Pfam" id="PF09407"/>
    </source>
</evidence>
<dbReference type="InterPro" id="IPR018547">
    <property type="entry name" value="AbiEi_C"/>
</dbReference>
<dbReference type="Gene3D" id="3.90.56.20">
    <property type="entry name" value="replication protein C, winged helix domain"/>
    <property type="match status" value="1"/>
</dbReference>
<organism evidence="2 3">
    <name type="scientific">Xylanimonas allomyrinae</name>
    <dbReference type="NCBI Taxonomy" id="2509459"/>
    <lineage>
        <taxon>Bacteria</taxon>
        <taxon>Bacillati</taxon>
        <taxon>Actinomycetota</taxon>
        <taxon>Actinomycetes</taxon>
        <taxon>Micrococcales</taxon>
        <taxon>Promicromonosporaceae</taxon>
        <taxon>Xylanimonas</taxon>
    </lineage>
</organism>
<dbReference type="Pfam" id="PF09407">
    <property type="entry name" value="AbiEi_1"/>
    <property type="match status" value="1"/>
</dbReference>
<sequence length="273" mass="29333">MHIRPCDEVISVSRTLSRSLAPVVEDLELEQPVAVTAAQIAEIATRHGIRTEPRLIAHRLREAGWLLPTGTRGVWEFAPGAHAGPFGHGDPTTPLRAALDRDPSLDAALCLHTAAWAHSLADRVPAKLDIAVPIGSRLPAGLARQTTAVRFDARLPRTRLKGVPVHAVESIVVHLAAAPSVVRWASVGEWFGELAALADGSNLQAEVDGRPEAVQRRVGYLLSGSRPDLAEPFVPARSAGKVWFGPRARTIRNSAPWLIADTILPFDPTMLPG</sequence>
<dbReference type="AlphaFoldDB" id="A0A4P6EJW7"/>
<feature type="domain" description="AbiEi antitoxin C-terminal" evidence="1">
    <location>
        <begin position="109"/>
        <end position="222"/>
    </location>
</feature>
<protein>
    <recommendedName>
        <fullName evidence="1">AbiEi antitoxin C-terminal domain-containing protein</fullName>
    </recommendedName>
</protein>
<proteinExistence type="predicted"/>
<evidence type="ECO:0000313" key="3">
    <source>
        <dbReference type="Proteomes" id="UP000291758"/>
    </source>
</evidence>
<dbReference type="SUPFAM" id="SSF160887">
    <property type="entry name" value="Rv2827c C-terminal domain-like"/>
    <property type="match status" value="1"/>
</dbReference>
<dbReference type="Proteomes" id="UP000291758">
    <property type="component" value="Chromosome"/>
</dbReference>
<accession>A0A4P6EJW7</accession>
<dbReference type="EMBL" id="CP035495">
    <property type="protein sequence ID" value="QAY62864.1"/>
    <property type="molecule type" value="Genomic_DNA"/>
</dbReference>
<dbReference type="OrthoDB" id="5147728at2"/>